<keyword evidence="2" id="KW-1185">Reference proteome</keyword>
<comment type="caution">
    <text evidence="1">The sequence shown here is derived from an EMBL/GenBank/DDBJ whole genome shotgun (WGS) entry which is preliminary data.</text>
</comment>
<dbReference type="AlphaFoldDB" id="A0A225X3D6"/>
<proteinExistence type="predicted"/>
<reference evidence="2" key="1">
    <citation type="submission" date="2017-03" db="EMBL/GenBank/DDBJ databases">
        <title>Phytopthora megakarya and P. palmivora, two closely related causual agents of cacao black pod achieved similar genome size and gene model numbers by different mechanisms.</title>
        <authorList>
            <person name="Ali S."/>
            <person name="Shao J."/>
            <person name="Larry D.J."/>
            <person name="Kronmiller B."/>
            <person name="Shen D."/>
            <person name="Strem M.D."/>
            <person name="Melnick R.L."/>
            <person name="Guiltinan M.J."/>
            <person name="Tyler B.M."/>
            <person name="Meinhardt L.W."/>
            <person name="Bailey B.A."/>
        </authorList>
    </citation>
    <scope>NUCLEOTIDE SEQUENCE [LARGE SCALE GENOMIC DNA]</scope>
    <source>
        <strain evidence="2">zdho120</strain>
    </source>
</reference>
<evidence type="ECO:0000313" key="2">
    <source>
        <dbReference type="Proteomes" id="UP000198211"/>
    </source>
</evidence>
<protein>
    <submittedName>
        <fullName evidence="1">Uncharacterized protein</fullName>
    </submittedName>
</protein>
<dbReference type="EMBL" id="NBNE01000014">
    <property type="protein sequence ID" value="OWZ24421.1"/>
    <property type="molecule type" value="Genomic_DNA"/>
</dbReference>
<accession>A0A225X3D6</accession>
<dbReference type="Proteomes" id="UP000198211">
    <property type="component" value="Unassembled WGS sequence"/>
</dbReference>
<name>A0A225X3D6_9STRA</name>
<organism evidence="1 2">
    <name type="scientific">Phytophthora megakarya</name>
    <dbReference type="NCBI Taxonomy" id="4795"/>
    <lineage>
        <taxon>Eukaryota</taxon>
        <taxon>Sar</taxon>
        <taxon>Stramenopiles</taxon>
        <taxon>Oomycota</taxon>
        <taxon>Peronosporomycetes</taxon>
        <taxon>Peronosporales</taxon>
        <taxon>Peronosporaceae</taxon>
        <taxon>Phytophthora</taxon>
    </lineage>
</organism>
<sequence>MTISDSSALYFRLVDLGTGFFRGGAELHMLALLTFLGTYGNDNSGVNICMFLGIASGSINTYLFRASAAVTVLEATTITWPDENERRMISDRMQTKYDFGNCIGIMDGTLFTLASSPPRRGLLQSKGMIRCKWFSDLR</sequence>
<gene>
    <name evidence="1" type="ORF">PHMEG_000550</name>
</gene>
<dbReference type="OrthoDB" id="122223at2759"/>
<evidence type="ECO:0000313" key="1">
    <source>
        <dbReference type="EMBL" id="OWZ24421.1"/>
    </source>
</evidence>